<keyword evidence="2" id="KW-0408">Iron</keyword>
<feature type="binding site" evidence="2">
    <location>
        <position position="100"/>
    </location>
    <ligand>
        <name>Fe cation</name>
        <dbReference type="ChEBI" id="CHEBI:24875"/>
    </ligand>
</feature>
<dbReference type="EMBL" id="CABFWN010000003">
    <property type="protein sequence ID" value="VUG18222.1"/>
    <property type="molecule type" value="Genomic_DNA"/>
</dbReference>
<dbReference type="PIRSF" id="PIRSF006232">
    <property type="entry name" value="Pirin"/>
    <property type="match status" value="1"/>
</dbReference>
<evidence type="ECO:0000259" key="4">
    <source>
        <dbReference type="Pfam" id="PF02678"/>
    </source>
</evidence>
<evidence type="ECO:0000313" key="8">
    <source>
        <dbReference type="Proteomes" id="UP000478008"/>
    </source>
</evidence>
<keyword evidence="2" id="KW-0479">Metal-binding</keyword>
<protein>
    <submittedName>
        <fullName evidence="7">DEBR0S3_05182g1_1</fullName>
    </submittedName>
</protein>
<gene>
    <name evidence="7" type="ORF">DEBR0S3_05182G</name>
    <name evidence="6" type="ORF">HII12_002879</name>
</gene>
<dbReference type="PANTHER" id="PTHR13903:SF8">
    <property type="entry name" value="PIRIN"/>
    <property type="match status" value="1"/>
</dbReference>
<evidence type="ECO:0000256" key="2">
    <source>
        <dbReference type="PIRSR" id="PIRSR006232-1"/>
    </source>
</evidence>
<dbReference type="CDD" id="cd02909">
    <property type="entry name" value="cupin_pirin_N"/>
    <property type="match status" value="1"/>
</dbReference>
<evidence type="ECO:0000313" key="7">
    <source>
        <dbReference type="EMBL" id="VUG18222.1"/>
    </source>
</evidence>
<feature type="binding site" evidence="2">
    <location>
        <position position="102"/>
    </location>
    <ligand>
        <name>Fe cation</name>
        <dbReference type="ChEBI" id="CHEBI:24875"/>
    </ligand>
</feature>
<comment type="cofactor">
    <cofactor evidence="2">
        <name>Fe cation</name>
        <dbReference type="ChEBI" id="CHEBI:24875"/>
    </cofactor>
    <text evidence="2">Binds 1 Fe cation per subunit.</text>
</comment>
<reference evidence="7 8" key="1">
    <citation type="submission" date="2019-07" db="EMBL/GenBank/DDBJ databases">
        <authorList>
            <person name="Friedrich A."/>
            <person name="Schacherer J."/>
        </authorList>
    </citation>
    <scope>NUCLEOTIDE SEQUENCE [LARGE SCALE GENOMIC DNA]</scope>
</reference>
<dbReference type="InterPro" id="IPR011051">
    <property type="entry name" value="RmlC_Cupin_sf"/>
</dbReference>
<dbReference type="GO" id="GO:0046872">
    <property type="term" value="F:metal ion binding"/>
    <property type="evidence" value="ECO:0007669"/>
    <property type="project" value="UniProtKB-KW"/>
</dbReference>
<dbReference type="InterPro" id="IPR008778">
    <property type="entry name" value="Pirin_C_dom"/>
</dbReference>
<dbReference type="Proteomes" id="UP000568158">
    <property type="component" value="Unassembled WGS sequence"/>
</dbReference>
<dbReference type="InterPro" id="IPR012093">
    <property type="entry name" value="Pirin"/>
</dbReference>
<evidence type="ECO:0000256" key="3">
    <source>
        <dbReference type="RuleBase" id="RU003457"/>
    </source>
</evidence>
<sequence>MSKSRTIFKSFYAAEQGEGAGAIVRRSIGVRQMRNFTPFLMLDHFNVSKGAGFPDHPHRGQETITLLMKGFMLHEDFTGASGILRPGDLQFMTAGKGAMHSEMPYSPDGQAVEGLQLWVDLPKDLKYSEPRYRDLRSEEIPVIKPNEKVTVKVISGRSYGAESMKNLAYTPVVYYDFTIKAGGAFEQDVPEDFNAFIYLLDGSLELNGESLQKFSATFFNRDGKNIKGTVPDGSHDAHFVLIAGKVLDQPVVQYGPFVVCSKDEVYQTFEDYQEAKNGFERSKNWHSKIGNGVTKEIFNDLISKVGGTSEKMH</sequence>
<accession>A0A3F2Y812</accession>
<feature type="binding site" evidence="2">
    <location>
        <position position="58"/>
    </location>
    <ligand>
        <name>Fe cation</name>
        <dbReference type="ChEBI" id="CHEBI:24875"/>
    </ligand>
</feature>
<feature type="binding site" evidence="2">
    <location>
        <position position="56"/>
    </location>
    <ligand>
        <name>Fe cation</name>
        <dbReference type="ChEBI" id="CHEBI:24875"/>
    </ligand>
</feature>
<dbReference type="InterPro" id="IPR014710">
    <property type="entry name" value="RmlC-like_jellyroll"/>
</dbReference>
<dbReference type="Gene3D" id="2.60.120.10">
    <property type="entry name" value="Jelly Rolls"/>
    <property type="match status" value="2"/>
</dbReference>
<dbReference type="AlphaFoldDB" id="A0A3F2Y812"/>
<reference evidence="6 9" key="2">
    <citation type="journal article" date="2020" name="Appl. Microbiol. Biotechnol.">
        <title>Targeted gene deletion in Brettanomyces bruxellensis with an expression-free CRISPR-Cas9 system.</title>
        <authorList>
            <person name="Varela C."/>
            <person name="Bartel C."/>
            <person name="Onetto C."/>
            <person name="Borneman A."/>
        </authorList>
    </citation>
    <scope>NUCLEOTIDE SEQUENCE [LARGE SCALE GENOMIC DNA]</scope>
    <source>
        <strain evidence="6 9">AWRI1613</strain>
    </source>
</reference>
<dbReference type="Pfam" id="PF05726">
    <property type="entry name" value="Pirin_C"/>
    <property type="match status" value="1"/>
</dbReference>
<name>A0A3F2Y812_DEKBR</name>
<dbReference type="CDD" id="cd02247">
    <property type="entry name" value="cupin_pirin_C"/>
    <property type="match status" value="1"/>
</dbReference>
<feature type="domain" description="Pirin N-terminal" evidence="4">
    <location>
        <begin position="24"/>
        <end position="119"/>
    </location>
</feature>
<dbReference type="STRING" id="5007.A0A3F2Y812"/>
<evidence type="ECO:0000313" key="9">
    <source>
        <dbReference type="Proteomes" id="UP000568158"/>
    </source>
</evidence>
<organism evidence="7 8">
    <name type="scientific">Dekkera bruxellensis</name>
    <name type="common">Brettanomyces custersii</name>
    <dbReference type="NCBI Taxonomy" id="5007"/>
    <lineage>
        <taxon>Eukaryota</taxon>
        <taxon>Fungi</taxon>
        <taxon>Dikarya</taxon>
        <taxon>Ascomycota</taxon>
        <taxon>Saccharomycotina</taxon>
        <taxon>Pichiomycetes</taxon>
        <taxon>Pichiales</taxon>
        <taxon>Pichiaceae</taxon>
        <taxon>Brettanomyces</taxon>
    </lineage>
</organism>
<proteinExistence type="inferred from homology"/>
<evidence type="ECO:0000256" key="1">
    <source>
        <dbReference type="ARBA" id="ARBA00008416"/>
    </source>
</evidence>
<keyword evidence="8" id="KW-1185">Reference proteome</keyword>
<dbReference type="Pfam" id="PF02678">
    <property type="entry name" value="Pirin"/>
    <property type="match status" value="1"/>
</dbReference>
<dbReference type="EMBL" id="JABCYN010000026">
    <property type="protein sequence ID" value="KAF6010637.1"/>
    <property type="molecule type" value="Genomic_DNA"/>
</dbReference>
<dbReference type="SUPFAM" id="SSF51182">
    <property type="entry name" value="RmlC-like cupins"/>
    <property type="match status" value="1"/>
</dbReference>
<dbReference type="Proteomes" id="UP000478008">
    <property type="component" value="Unassembled WGS sequence"/>
</dbReference>
<evidence type="ECO:0000259" key="5">
    <source>
        <dbReference type="Pfam" id="PF05726"/>
    </source>
</evidence>
<evidence type="ECO:0000313" key="6">
    <source>
        <dbReference type="EMBL" id="KAF6010637.1"/>
    </source>
</evidence>
<comment type="similarity">
    <text evidence="1 3">Belongs to the pirin family.</text>
</comment>
<dbReference type="InterPro" id="IPR003829">
    <property type="entry name" value="Pirin_N_dom"/>
</dbReference>
<dbReference type="PANTHER" id="PTHR13903">
    <property type="entry name" value="PIRIN-RELATED"/>
    <property type="match status" value="1"/>
</dbReference>
<feature type="domain" description="Pirin C-terminal" evidence="5">
    <location>
        <begin position="174"/>
        <end position="278"/>
    </location>
</feature>